<sequence>MDVEVRIELLANGATTLIMRGLNRQITNTSILTLLDEFPPHEGRRVYDFVYVPWATNASSNIGLAFVNFEEHQHCRIFLDSLHLPANQKKLLACGVRSVGQALIQGRGANLRAIIAKRGQAGLDDEDAPLVFHNGQPVPLQVVVDQEALPQQVLARFESHSQAAEPNPETRSCHLVHGMHFQQEPGRQQPCSGSTSLGAYVTNTGCTSSGHTNTGCVPQGIGACCSHAGVSGEGQCSPCRTFSTFVEPGGCTAHAAHAAHAAHTHAPGSWIVPSLPQCGQCARTAASLNPATAVSGRSPMTPPCGNFQSAATSSAVLQYSGPGLQAENRYFEPSSYHTMQPMSTCGQNIKGAGQGTAMPPRVAQAYFGKGWLTPSAGFAVRGRCPAVLQRFI</sequence>
<evidence type="ECO:0000313" key="2">
    <source>
        <dbReference type="Proteomes" id="UP001642484"/>
    </source>
</evidence>
<comment type="caution">
    <text evidence="1">The sequence shown here is derived from an EMBL/GenBank/DDBJ whole genome shotgun (WGS) entry which is preliminary data.</text>
</comment>
<name>A0ABP0LCW8_9DINO</name>
<evidence type="ECO:0008006" key="3">
    <source>
        <dbReference type="Google" id="ProtNLM"/>
    </source>
</evidence>
<reference evidence="1 2" key="1">
    <citation type="submission" date="2024-02" db="EMBL/GenBank/DDBJ databases">
        <authorList>
            <person name="Chen Y."/>
            <person name="Shah S."/>
            <person name="Dougan E. K."/>
            <person name="Thang M."/>
            <person name="Chan C."/>
        </authorList>
    </citation>
    <scope>NUCLEOTIDE SEQUENCE [LARGE SCALE GENOMIC DNA]</scope>
</reference>
<organism evidence="1 2">
    <name type="scientific">Durusdinium trenchii</name>
    <dbReference type="NCBI Taxonomy" id="1381693"/>
    <lineage>
        <taxon>Eukaryota</taxon>
        <taxon>Sar</taxon>
        <taxon>Alveolata</taxon>
        <taxon>Dinophyceae</taxon>
        <taxon>Suessiales</taxon>
        <taxon>Symbiodiniaceae</taxon>
        <taxon>Durusdinium</taxon>
    </lineage>
</organism>
<dbReference type="Proteomes" id="UP001642484">
    <property type="component" value="Unassembled WGS sequence"/>
</dbReference>
<dbReference type="EMBL" id="CAXAMN010012003">
    <property type="protein sequence ID" value="CAK9036990.1"/>
    <property type="molecule type" value="Genomic_DNA"/>
</dbReference>
<dbReference type="Gene3D" id="3.30.70.330">
    <property type="match status" value="1"/>
</dbReference>
<dbReference type="InterPro" id="IPR012677">
    <property type="entry name" value="Nucleotide-bd_a/b_plait_sf"/>
</dbReference>
<protein>
    <recommendedName>
        <fullName evidence="3">RRM domain-containing protein</fullName>
    </recommendedName>
</protein>
<gene>
    <name evidence="1" type="ORF">CCMP2556_LOCUS20505</name>
</gene>
<accession>A0ABP0LCW8</accession>
<evidence type="ECO:0000313" key="1">
    <source>
        <dbReference type="EMBL" id="CAK9036990.1"/>
    </source>
</evidence>
<keyword evidence="2" id="KW-1185">Reference proteome</keyword>
<proteinExistence type="predicted"/>